<protein>
    <submittedName>
        <fullName evidence="8">Thiamine pyrophosphate-binding protein</fullName>
    </submittedName>
</protein>
<sequence length="571" mass="60259">MTASPPANRLTGAEAFVRMLELHGVEIIFGLCGDTSLPFYDALYRIGGNIKHVLTRDERSASYMADVYARVSGKVGVCEGPSGGGATYILPGVVEANESSIALLSITTDIGTGSRGRYALTELDQKALFAPLTKWNEVIGASGDVPRMLRRAFREMTTGKPGAVHLGLPFDVQKGEVDEKELYGDPALGVFPSYRSGAASDSVAAAAKALVEAERPLIICGGGPVIARAQTELESLAERLGAVVATTISGQGAILDTHPLALGVVGSNGGCAETRAVVDDADLILMVGCRAGSVTTERWRHPAPGKARILHLDADAGVIGANYPTEVAMLGDAKLTLAALDAAVAAILDGTSRSDARARDAVAEAKATKFARFREIAESTQTPIRPERVVREMQDLLPADAIVIADPGTPCPYLSAYYELSDARGRLISNRAHGALGYSLPAVLGAHKARPDQKCVAMMGDGSFGFNAGELETLVREDAPVTLIVMSNSVFGWIKAGQNSGFGQRFYSVDFNRTDHARVAEAFGVKAWTVREASELRPALKAAFEHGGPSLVDIHSQPLHEAAAPVTEWIA</sequence>
<keyword evidence="3 4" id="KW-0786">Thiamine pyrophosphate</keyword>
<feature type="domain" description="Thiamine pyrophosphate enzyme N-terminal TPP-binding" evidence="7">
    <location>
        <begin position="11"/>
        <end position="128"/>
    </location>
</feature>
<keyword evidence="9" id="KW-1185">Reference proteome</keyword>
<dbReference type="PANTHER" id="PTHR18968">
    <property type="entry name" value="THIAMINE PYROPHOSPHATE ENZYMES"/>
    <property type="match status" value="1"/>
</dbReference>
<evidence type="ECO:0000313" key="8">
    <source>
        <dbReference type="EMBL" id="MCP1335289.1"/>
    </source>
</evidence>
<proteinExistence type="inferred from homology"/>
<dbReference type="EMBL" id="JAMZFT010000001">
    <property type="protein sequence ID" value="MCP1335289.1"/>
    <property type="molecule type" value="Genomic_DNA"/>
</dbReference>
<dbReference type="InterPro" id="IPR011766">
    <property type="entry name" value="TPP_enzyme_TPP-bd"/>
</dbReference>
<dbReference type="CDD" id="cd00568">
    <property type="entry name" value="TPP_enzymes"/>
    <property type="match status" value="1"/>
</dbReference>
<reference evidence="8" key="1">
    <citation type="submission" date="2022-06" db="EMBL/GenBank/DDBJ databases">
        <title>Isolation and Genomics of Futiania mangrovii gen. nov., sp. nov., a Rare and Metabolically-versatile member in the Class Alphaproteobacteria.</title>
        <authorList>
            <person name="Liu L."/>
            <person name="Huang W.-C."/>
            <person name="Pan J."/>
            <person name="Li J."/>
            <person name="Huang Y."/>
            <person name="Du H."/>
            <person name="Liu Y."/>
            <person name="Li M."/>
        </authorList>
    </citation>
    <scope>NUCLEOTIDE SEQUENCE</scope>
    <source>
        <strain evidence="8">FT118</strain>
    </source>
</reference>
<evidence type="ECO:0000259" key="5">
    <source>
        <dbReference type="Pfam" id="PF00205"/>
    </source>
</evidence>
<comment type="similarity">
    <text evidence="2 4">Belongs to the TPP enzyme family.</text>
</comment>
<organism evidence="8 9">
    <name type="scientific">Futiania mangrovi</name>
    <dbReference type="NCBI Taxonomy" id="2959716"/>
    <lineage>
        <taxon>Bacteria</taxon>
        <taxon>Pseudomonadati</taxon>
        <taxon>Pseudomonadota</taxon>
        <taxon>Alphaproteobacteria</taxon>
        <taxon>Futianiales</taxon>
        <taxon>Futianiaceae</taxon>
        <taxon>Futiania</taxon>
    </lineage>
</organism>
<dbReference type="Pfam" id="PF02776">
    <property type="entry name" value="TPP_enzyme_N"/>
    <property type="match status" value="1"/>
</dbReference>
<dbReference type="InterPro" id="IPR045229">
    <property type="entry name" value="TPP_enz"/>
</dbReference>
<dbReference type="SUPFAM" id="SSF52467">
    <property type="entry name" value="DHS-like NAD/FAD-binding domain"/>
    <property type="match status" value="1"/>
</dbReference>
<evidence type="ECO:0000259" key="6">
    <source>
        <dbReference type="Pfam" id="PF02775"/>
    </source>
</evidence>
<dbReference type="AlphaFoldDB" id="A0A9J6PA80"/>
<dbReference type="InterPro" id="IPR000399">
    <property type="entry name" value="TPP-bd_CS"/>
</dbReference>
<evidence type="ECO:0000256" key="1">
    <source>
        <dbReference type="ARBA" id="ARBA00001964"/>
    </source>
</evidence>
<evidence type="ECO:0000256" key="3">
    <source>
        <dbReference type="ARBA" id="ARBA00023052"/>
    </source>
</evidence>
<dbReference type="GO" id="GO:0005948">
    <property type="term" value="C:acetolactate synthase complex"/>
    <property type="evidence" value="ECO:0007669"/>
    <property type="project" value="TreeGrafter"/>
</dbReference>
<dbReference type="PROSITE" id="PS00187">
    <property type="entry name" value="TPP_ENZYMES"/>
    <property type="match status" value="1"/>
</dbReference>
<evidence type="ECO:0000256" key="2">
    <source>
        <dbReference type="ARBA" id="ARBA00007812"/>
    </source>
</evidence>
<dbReference type="Proteomes" id="UP001055804">
    <property type="component" value="Unassembled WGS sequence"/>
</dbReference>
<accession>A0A9J6PA80</accession>
<name>A0A9J6PA80_9PROT</name>
<dbReference type="CDD" id="cd07035">
    <property type="entry name" value="TPP_PYR_POX_like"/>
    <property type="match status" value="1"/>
</dbReference>
<dbReference type="GO" id="GO:0003984">
    <property type="term" value="F:acetolactate synthase activity"/>
    <property type="evidence" value="ECO:0007669"/>
    <property type="project" value="TreeGrafter"/>
</dbReference>
<comment type="caution">
    <text evidence="8">The sequence shown here is derived from an EMBL/GenBank/DDBJ whole genome shotgun (WGS) entry which is preliminary data.</text>
</comment>
<dbReference type="InterPro" id="IPR012001">
    <property type="entry name" value="Thiamin_PyroP_enz_TPP-bd_dom"/>
</dbReference>
<dbReference type="GO" id="GO:0050660">
    <property type="term" value="F:flavin adenine dinucleotide binding"/>
    <property type="evidence" value="ECO:0007669"/>
    <property type="project" value="TreeGrafter"/>
</dbReference>
<feature type="domain" description="Thiamine pyrophosphate enzyme TPP-binding" evidence="6">
    <location>
        <begin position="411"/>
        <end position="554"/>
    </location>
</feature>
<evidence type="ECO:0000313" key="9">
    <source>
        <dbReference type="Proteomes" id="UP001055804"/>
    </source>
</evidence>
<dbReference type="Pfam" id="PF02775">
    <property type="entry name" value="TPP_enzyme_C"/>
    <property type="match status" value="1"/>
</dbReference>
<dbReference type="InterPro" id="IPR029035">
    <property type="entry name" value="DHS-like_NAD/FAD-binding_dom"/>
</dbReference>
<feature type="domain" description="Thiamine pyrophosphate enzyme central" evidence="5">
    <location>
        <begin position="203"/>
        <end position="340"/>
    </location>
</feature>
<gene>
    <name evidence="8" type="ORF">NJQ99_02605</name>
</gene>
<evidence type="ECO:0000256" key="4">
    <source>
        <dbReference type="RuleBase" id="RU362132"/>
    </source>
</evidence>
<dbReference type="SUPFAM" id="SSF52518">
    <property type="entry name" value="Thiamin diphosphate-binding fold (THDP-binding)"/>
    <property type="match status" value="2"/>
</dbReference>
<dbReference type="GO" id="GO:0000287">
    <property type="term" value="F:magnesium ion binding"/>
    <property type="evidence" value="ECO:0007669"/>
    <property type="project" value="InterPro"/>
</dbReference>
<dbReference type="GO" id="GO:0009099">
    <property type="term" value="P:L-valine biosynthetic process"/>
    <property type="evidence" value="ECO:0007669"/>
    <property type="project" value="TreeGrafter"/>
</dbReference>
<dbReference type="PANTHER" id="PTHR18968:SF13">
    <property type="entry name" value="ACETOLACTATE SYNTHASE CATALYTIC SUBUNIT, MITOCHONDRIAL"/>
    <property type="match status" value="1"/>
</dbReference>
<dbReference type="Gene3D" id="3.40.50.970">
    <property type="match status" value="2"/>
</dbReference>
<dbReference type="GO" id="GO:0009097">
    <property type="term" value="P:isoleucine biosynthetic process"/>
    <property type="evidence" value="ECO:0007669"/>
    <property type="project" value="TreeGrafter"/>
</dbReference>
<evidence type="ECO:0000259" key="7">
    <source>
        <dbReference type="Pfam" id="PF02776"/>
    </source>
</evidence>
<comment type="cofactor">
    <cofactor evidence="1">
        <name>thiamine diphosphate</name>
        <dbReference type="ChEBI" id="CHEBI:58937"/>
    </cofactor>
</comment>
<dbReference type="GO" id="GO:0030976">
    <property type="term" value="F:thiamine pyrophosphate binding"/>
    <property type="evidence" value="ECO:0007669"/>
    <property type="project" value="InterPro"/>
</dbReference>
<dbReference type="RefSeq" id="WP_269331238.1">
    <property type="nucleotide sequence ID" value="NZ_JAMZFT010000001.1"/>
</dbReference>
<dbReference type="InterPro" id="IPR012000">
    <property type="entry name" value="Thiamin_PyroP_enz_cen_dom"/>
</dbReference>
<dbReference type="InterPro" id="IPR029061">
    <property type="entry name" value="THDP-binding"/>
</dbReference>
<dbReference type="FunFam" id="3.40.50.970:FF:000007">
    <property type="entry name" value="Acetolactate synthase"/>
    <property type="match status" value="1"/>
</dbReference>
<dbReference type="Gene3D" id="3.40.50.1220">
    <property type="entry name" value="TPP-binding domain"/>
    <property type="match status" value="1"/>
</dbReference>
<dbReference type="Pfam" id="PF00205">
    <property type="entry name" value="TPP_enzyme_M"/>
    <property type="match status" value="1"/>
</dbReference>